<name>Q5P6L0_AROAE</name>
<dbReference type="HOGENOM" id="CLU_1912710_0_0_4"/>
<sequence length="132" mass="14322">MVRIAACKREIAFWFADHDGEFEHVHGDVPHPLFYVGDRGIDLARTSVRVGGDTDALRAQPVSDQCIGVGIVVGELLDMHGLQCREIGGRIGVGGSPVDCTSGPQSDDHAEQEKEFQYLVHGVMPADPTRNN</sequence>
<dbReference type="KEGG" id="eba:ebA1715"/>
<gene>
    <name evidence="1" type="ORF">ebA1715</name>
</gene>
<organism evidence="1 2">
    <name type="scientific">Aromatoleum aromaticum (strain DSM 19018 / LMG 30748 / EbN1)</name>
    <name type="common">Azoarcus sp. (strain EbN1)</name>
    <dbReference type="NCBI Taxonomy" id="76114"/>
    <lineage>
        <taxon>Bacteria</taxon>
        <taxon>Pseudomonadati</taxon>
        <taxon>Pseudomonadota</taxon>
        <taxon>Betaproteobacteria</taxon>
        <taxon>Rhodocyclales</taxon>
        <taxon>Rhodocyclaceae</taxon>
        <taxon>Aromatoleum</taxon>
    </lineage>
</organism>
<dbReference type="Proteomes" id="UP000006552">
    <property type="component" value="Chromosome"/>
</dbReference>
<evidence type="ECO:0000313" key="1">
    <source>
        <dbReference type="EMBL" id="CAI07051.1"/>
    </source>
</evidence>
<proteinExistence type="predicted"/>
<protein>
    <submittedName>
        <fullName evidence="1">Uncharacterized protein</fullName>
    </submittedName>
</protein>
<dbReference type="AlphaFoldDB" id="Q5P6L0"/>
<reference evidence="1 2" key="1">
    <citation type="journal article" date="2005" name="Arch. Microbiol.">
        <title>The genome sequence of an anaerobic aromatic-degrading denitrifying bacterium, strain EbN1.</title>
        <authorList>
            <person name="Rabus R."/>
            <person name="Kube M."/>
            <person name="Heider J."/>
            <person name="Beck A."/>
            <person name="Heitmann K."/>
            <person name="Widdel F."/>
            <person name="Reinhardt R."/>
        </authorList>
    </citation>
    <scope>NUCLEOTIDE SEQUENCE [LARGE SCALE GENOMIC DNA]</scope>
    <source>
        <strain evidence="1 2">EbN1</strain>
    </source>
</reference>
<dbReference type="EMBL" id="CR555306">
    <property type="protein sequence ID" value="CAI07051.1"/>
    <property type="molecule type" value="Genomic_DNA"/>
</dbReference>
<keyword evidence="2" id="KW-1185">Reference proteome</keyword>
<evidence type="ECO:0000313" key="2">
    <source>
        <dbReference type="Proteomes" id="UP000006552"/>
    </source>
</evidence>
<accession>Q5P6L0</accession>